<dbReference type="InterPro" id="IPR050706">
    <property type="entry name" value="Cyclic-di-GMP_PDE-like"/>
</dbReference>
<dbReference type="PROSITE" id="PS50883">
    <property type="entry name" value="EAL"/>
    <property type="match status" value="1"/>
</dbReference>
<feature type="domain" description="Response regulatory" evidence="2">
    <location>
        <begin position="5"/>
        <end position="124"/>
    </location>
</feature>
<evidence type="ECO:0000313" key="5">
    <source>
        <dbReference type="Proteomes" id="UP000519004"/>
    </source>
</evidence>
<dbReference type="SUPFAM" id="SSF52172">
    <property type="entry name" value="CheY-like"/>
    <property type="match status" value="1"/>
</dbReference>
<organism evidence="4 5">
    <name type="scientific">Rehaibacterium terrae</name>
    <dbReference type="NCBI Taxonomy" id="1341696"/>
    <lineage>
        <taxon>Bacteria</taxon>
        <taxon>Pseudomonadati</taxon>
        <taxon>Pseudomonadota</taxon>
        <taxon>Gammaproteobacteria</taxon>
        <taxon>Lysobacterales</taxon>
        <taxon>Lysobacteraceae</taxon>
        <taxon>Rehaibacterium</taxon>
    </lineage>
</organism>
<dbReference type="InterPro" id="IPR001633">
    <property type="entry name" value="EAL_dom"/>
</dbReference>
<dbReference type="AlphaFoldDB" id="A0A7W8DF13"/>
<evidence type="ECO:0000256" key="1">
    <source>
        <dbReference type="PROSITE-ProRule" id="PRU00169"/>
    </source>
</evidence>
<dbReference type="CDD" id="cd01948">
    <property type="entry name" value="EAL"/>
    <property type="match status" value="1"/>
</dbReference>
<feature type="domain" description="EAL" evidence="3">
    <location>
        <begin position="149"/>
        <end position="408"/>
    </location>
</feature>
<dbReference type="GO" id="GO:0071111">
    <property type="term" value="F:cyclic-guanylate-specific phosphodiesterase activity"/>
    <property type="evidence" value="ECO:0007669"/>
    <property type="project" value="InterPro"/>
</dbReference>
<dbReference type="PROSITE" id="PS50110">
    <property type="entry name" value="RESPONSE_REGULATORY"/>
    <property type="match status" value="1"/>
</dbReference>
<proteinExistence type="predicted"/>
<keyword evidence="1" id="KW-0597">Phosphoprotein</keyword>
<dbReference type="GO" id="GO:0000160">
    <property type="term" value="P:phosphorelay signal transduction system"/>
    <property type="evidence" value="ECO:0007669"/>
    <property type="project" value="InterPro"/>
</dbReference>
<dbReference type="RefSeq" id="WP_183948695.1">
    <property type="nucleotide sequence ID" value="NZ_JACHHX010000013.1"/>
</dbReference>
<gene>
    <name evidence="4" type="ORF">HNQ58_001931</name>
</gene>
<dbReference type="Pfam" id="PF00072">
    <property type="entry name" value="Response_reg"/>
    <property type="match status" value="1"/>
</dbReference>
<feature type="modified residue" description="4-aspartylphosphate" evidence="1">
    <location>
        <position position="54"/>
    </location>
</feature>
<reference evidence="4 5" key="1">
    <citation type="submission" date="2020-08" db="EMBL/GenBank/DDBJ databases">
        <title>Genomic Encyclopedia of Type Strains, Phase IV (KMG-IV): sequencing the most valuable type-strain genomes for metagenomic binning, comparative biology and taxonomic classification.</title>
        <authorList>
            <person name="Goeker M."/>
        </authorList>
    </citation>
    <scope>NUCLEOTIDE SEQUENCE [LARGE SCALE GENOMIC DNA]</scope>
    <source>
        <strain evidence="4 5">DSM 25897</strain>
    </source>
</reference>
<dbReference type="Gene3D" id="3.20.20.450">
    <property type="entry name" value="EAL domain"/>
    <property type="match status" value="1"/>
</dbReference>
<name>A0A7W8DF13_9GAMM</name>
<dbReference type="Pfam" id="PF00563">
    <property type="entry name" value="EAL"/>
    <property type="match status" value="1"/>
</dbReference>
<evidence type="ECO:0000259" key="3">
    <source>
        <dbReference type="PROSITE" id="PS50883"/>
    </source>
</evidence>
<dbReference type="SUPFAM" id="SSF141868">
    <property type="entry name" value="EAL domain-like"/>
    <property type="match status" value="1"/>
</dbReference>
<dbReference type="InterPro" id="IPR011006">
    <property type="entry name" value="CheY-like_superfamily"/>
</dbReference>
<evidence type="ECO:0000259" key="2">
    <source>
        <dbReference type="PROSITE" id="PS50110"/>
    </source>
</evidence>
<keyword evidence="5" id="KW-1185">Reference proteome</keyword>
<dbReference type="SMART" id="SM00052">
    <property type="entry name" value="EAL"/>
    <property type="match status" value="1"/>
</dbReference>
<dbReference type="Proteomes" id="UP000519004">
    <property type="component" value="Unassembled WGS sequence"/>
</dbReference>
<accession>A0A7W8DF13</accession>
<dbReference type="InterPro" id="IPR035919">
    <property type="entry name" value="EAL_sf"/>
</dbReference>
<dbReference type="Gene3D" id="3.40.50.2300">
    <property type="match status" value="1"/>
</dbReference>
<dbReference type="EMBL" id="JACHHX010000013">
    <property type="protein sequence ID" value="MBB5016021.1"/>
    <property type="molecule type" value="Genomic_DNA"/>
</dbReference>
<protein>
    <submittedName>
        <fullName evidence="4">EAL domain-containing protein (Putative c-di-GMP-specific phosphodiesterase class I)/ActR/RegA family two-component response regulator</fullName>
    </submittedName>
</protein>
<dbReference type="SMART" id="SM00448">
    <property type="entry name" value="REC"/>
    <property type="match status" value="1"/>
</dbReference>
<evidence type="ECO:0000313" key="4">
    <source>
        <dbReference type="EMBL" id="MBB5016021.1"/>
    </source>
</evidence>
<comment type="caution">
    <text evidence="4">The sequence shown here is derived from an EMBL/GenBank/DDBJ whole genome shotgun (WGS) entry which is preliminary data.</text>
</comment>
<dbReference type="PANTHER" id="PTHR33121:SF71">
    <property type="entry name" value="OXYGEN SENSOR PROTEIN DOSP"/>
    <property type="match status" value="1"/>
</dbReference>
<dbReference type="InterPro" id="IPR001789">
    <property type="entry name" value="Sig_transdc_resp-reg_receiver"/>
</dbReference>
<dbReference type="PANTHER" id="PTHR33121">
    <property type="entry name" value="CYCLIC DI-GMP PHOSPHODIESTERASE PDEF"/>
    <property type="match status" value="1"/>
</dbReference>
<sequence>MPQRRLLVLDDDPLIGRTIQFIAQGVGLAARYTHDPGEFFAVLAEWEPTHVALDLVMPGMDGVEVLVQLAQRNCRARIIITSGMGGRVLDAAGRSGVEHGLDILGVLPKPFSASMLRALLDQAPGTAMAELPALARGNPIDGAYSRPTGEISAEAMSRALEDRQFSVVYQPKVVCDGGMLAGFEVLARWHHPTLGEIPPDRFIAVAERHDLIDELTAQVLDQSLQWFARHAPESRPPALGDPVTLSVNLSARSLRSHQLVETLTSRCQAHGVDPSRIVLELTETSAMEDPVASLDMLTRLRMKGFNLSLDDFGTGYSSMLQLVRLPFSEIKIDKSFVMEATRSGEARSVIRSIVDLGHSLGLQVTAEGVETAETLHYLQDTRCDLAQGFHIARPMPGERALLWLQRHTEKFANPSRG</sequence>